<dbReference type="RefSeq" id="WP_418160854.1">
    <property type="nucleotide sequence ID" value="NZ_JBBLZC010000020.1"/>
</dbReference>
<name>A0ABU8XVR0_9PROT</name>
<keyword evidence="3" id="KW-0694">RNA-binding</keyword>
<sequence length="151" mass="17434">MPLHLKLRRGEKLLVNGAVLEIGQRHGELVIHNHINCLRGSDLLQQEDATTPTRRVYFQVQMMIVDPEGRDLYKTRFEELVGQLEQAFINPEILNRLAKVRVEVAEGRYYRGLALLRAVLKYEDMLFAAARLRAAREEERHAYQRLAANAA</sequence>
<keyword evidence="4" id="KW-0282">Flagellum</keyword>
<accession>A0ABU8XVR0</accession>
<comment type="caution">
    <text evidence="4">The sequence shown here is derived from an EMBL/GenBank/DDBJ whole genome shotgun (WGS) entry which is preliminary data.</text>
</comment>
<evidence type="ECO:0000313" key="4">
    <source>
        <dbReference type="EMBL" id="MEK0085006.1"/>
    </source>
</evidence>
<proteinExistence type="predicted"/>
<evidence type="ECO:0000256" key="3">
    <source>
        <dbReference type="ARBA" id="ARBA00022884"/>
    </source>
</evidence>
<keyword evidence="1" id="KW-0678">Repressor</keyword>
<dbReference type="EMBL" id="JBBLZC010000020">
    <property type="protein sequence ID" value="MEK0085006.1"/>
    <property type="molecule type" value="Genomic_DNA"/>
</dbReference>
<gene>
    <name evidence="4" type="ORF">U1T56_17770</name>
</gene>
<dbReference type="Pfam" id="PF07378">
    <property type="entry name" value="FlbT"/>
    <property type="match status" value="1"/>
</dbReference>
<keyword evidence="5" id="KW-1185">Reference proteome</keyword>
<keyword evidence="4" id="KW-0966">Cell projection</keyword>
<evidence type="ECO:0000256" key="2">
    <source>
        <dbReference type="ARBA" id="ARBA00022795"/>
    </source>
</evidence>
<keyword evidence="4" id="KW-0969">Cilium</keyword>
<dbReference type="InterPro" id="IPR009967">
    <property type="entry name" value="Flagellum_FlbT"/>
</dbReference>
<organism evidence="4 5">
    <name type="scientific">Benzoatithermus flavus</name>
    <dbReference type="NCBI Taxonomy" id="3108223"/>
    <lineage>
        <taxon>Bacteria</taxon>
        <taxon>Pseudomonadati</taxon>
        <taxon>Pseudomonadota</taxon>
        <taxon>Alphaproteobacteria</taxon>
        <taxon>Geminicoccales</taxon>
        <taxon>Geminicoccaceae</taxon>
        <taxon>Benzoatithermus</taxon>
    </lineage>
</organism>
<protein>
    <submittedName>
        <fullName evidence="4">Flagellar biosynthesis repressor FlbT</fullName>
    </submittedName>
</protein>
<evidence type="ECO:0000256" key="1">
    <source>
        <dbReference type="ARBA" id="ARBA00022491"/>
    </source>
</evidence>
<evidence type="ECO:0000313" key="5">
    <source>
        <dbReference type="Proteomes" id="UP001375743"/>
    </source>
</evidence>
<dbReference type="Proteomes" id="UP001375743">
    <property type="component" value="Unassembled WGS sequence"/>
</dbReference>
<keyword evidence="2" id="KW-1005">Bacterial flagellum biogenesis</keyword>
<reference evidence="4 5" key="1">
    <citation type="submission" date="2024-01" db="EMBL/GenBank/DDBJ databases">
        <title>Multi-omics insights into the function and evolution of sodium benzoate biodegradation pathways in Benzoatithermus flavus gen. nov., sp. nov. from hot spring.</title>
        <authorList>
            <person name="Hu C.-J."/>
            <person name="Li W.-J."/>
        </authorList>
    </citation>
    <scope>NUCLEOTIDE SEQUENCE [LARGE SCALE GENOMIC DNA]</scope>
    <source>
        <strain evidence="4 5">SYSU G07066</strain>
    </source>
</reference>